<dbReference type="Pfam" id="PF13514">
    <property type="entry name" value="AAA_27"/>
    <property type="match status" value="1"/>
</dbReference>
<dbReference type="SUPFAM" id="SSF52540">
    <property type="entry name" value="P-loop containing nucleoside triphosphate hydrolases"/>
    <property type="match status" value="1"/>
</dbReference>
<evidence type="ECO:0000313" key="3">
    <source>
        <dbReference type="Proteomes" id="UP000297972"/>
    </source>
</evidence>
<dbReference type="Proteomes" id="UP000297972">
    <property type="component" value="Unassembled WGS sequence"/>
</dbReference>
<feature type="non-terminal residue" evidence="2">
    <location>
        <position position="204"/>
    </location>
</feature>
<gene>
    <name evidence="2" type="ORF">E4L95_19240</name>
</gene>
<dbReference type="EMBL" id="SRPG01000290">
    <property type="protein sequence ID" value="TGN47141.1"/>
    <property type="molecule type" value="Genomic_DNA"/>
</dbReference>
<dbReference type="Gene3D" id="3.40.50.300">
    <property type="entry name" value="P-loop containing nucleotide triphosphate hydrolases"/>
    <property type="match status" value="1"/>
</dbReference>
<dbReference type="RefSeq" id="WP_168217566.1">
    <property type="nucleotide sequence ID" value="NZ_SRPG01000290.1"/>
</dbReference>
<keyword evidence="3" id="KW-1185">Reference proteome</keyword>
<evidence type="ECO:0000313" key="2">
    <source>
        <dbReference type="EMBL" id="TGN47141.1"/>
    </source>
</evidence>
<proteinExistence type="predicted"/>
<dbReference type="AlphaFoldDB" id="A0A4Z1BHF9"/>
<name>A0A4Z1BHF9_9RHOB</name>
<protein>
    <submittedName>
        <fullName evidence="2">Chromosome segregation protein SMC</fullName>
    </submittedName>
</protein>
<reference evidence="2 3" key="1">
    <citation type="submission" date="2019-03" db="EMBL/GenBank/DDBJ databases">
        <authorList>
            <person name="Li J."/>
        </authorList>
    </citation>
    <scope>NUCLEOTIDE SEQUENCE [LARGE SCALE GENOMIC DNA]</scope>
    <source>
        <strain evidence="2 3">3058</strain>
    </source>
</reference>
<accession>A0A4Z1BHF9</accession>
<dbReference type="InterPro" id="IPR038734">
    <property type="entry name" value="YhaN_AAA"/>
</dbReference>
<dbReference type="InterPro" id="IPR027417">
    <property type="entry name" value="P-loop_NTPase"/>
</dbReference>
<feature type="domain" description="YhaN AAA" evidence="1">
    <location>
        <begin position="1"/>
        <end position="90"/>
    </location>
</feature>
<organism evidence="2 3">
    <name type="scientific">Paracoccus liaowanqingii</name>
    <dbReference type="NCBI Taxonomy" id="2560053"/>
    <lineage>
        <taxon>Bacteria</taxon>
        <taxon>Pseudomonadati</taxon>
        <taxon>Pseudomonadota</taxon>
        <taxon>Alphaproteobacteria</taxon>
        <taxon>Rhodobacterales</taxon>
        <taxon>Paracoccaceae</taxon>
        <taxon>Paracoccus</taxon>
    </lineage>
</organism>
<evidence type="ECO:0000259" key="1">
    <source>
        <dbReference type="Pfam" id="PF13514"/>
    </source>
</evidence>
<sequence>MKLRGIELTNVRRFAGRRAILSDLGDGVTVLSEPNEFGKSTFFDALHALFFERHRSSRAPVKALQPHAGGAPEISAEIELPEGRFRLHKRFLSRPQARVTDAQGRLIAQEDEAEAWIDRLMGGDLAGPSGLLWVRQGLLGLEPEGASADERRERERGLGARRELLSSVAGEIDMMTGGRRMDLVLARVADEMARLATATGRPRA</sequence>
<comment type="caution">
    <text evidence="2">The sequence shown here is derived from an EMBL/GenBank/DDBJ whole genome shotgun (WGS) entry which is preliminary data.</text>
</comment>